<gene>
    <name evidence="3" type="ORF">K469DRAFT_588936</name>
</gene>
<evidence type="ECO:0000313" key="3">
    <source>
        <dbReference type="EMBL" id="KAF2181515.1"/>
    </source>
</evidence>
<name>A0A6A6DRE3_9PEZI</name>
<dbReference type="InterPro" id="IPR036047">
    <property type="entry name" value="F-box-like_dom_sf"/>
</dbReference>
<dbReference type="AlphaFoldDB" id="A0A6A6DRE3"/>
<protein>
    <recommendedName>
        <fullName evidence="2">F-box domain-containing protein</fullName>
    </recommendedName>
</protein>
<dbReference type="OrthoDB" id="3692147at2759"/>
<sequence>MFVLSRWIQKRREERQLIKETEAREAERRIQREKRDHQQTQALLLTLYELQRTMDPLIAAQVYNNRFCPFISRLPEELLLCILDFLRDDVVALQCLRIVSRTFLRLLNRQSVVWRDMWYRDCPMSTRGDAFSLPDVLGLQFRRLLQRDGRCDNCRRWNDAYGHQLFDDCKFQQDDRQLPDGGIGPLLYRRLYCYACHSLHDVCQFSSTYQQAWGHQPERRCLGQQGSVQLCEHVQIAWASIKAHIDDWRQQQRGGGDWQACLDSFNIECHDASHDTRCMASEAPTWPRARLRTGTWDSDIVVLNLEWTPHSRIDALALTADGRIPAPELRALFQRLRRLGPADTLYPPCRPGALPEMACFSLSSRIGPVIYYKTGEDNKTGPPPASFLPLPSEPWLWLYHRYGRGRNGKKLDIRPHYLRGGGGCRQLPQCLVVSYEKDVMVCKTTAIMDPAVKIIPTDHWLHAMDTHTYPHPQASHIRPQCRDETCTNYYRRRRDYYFCSTWPSADNISRRL</sequence>
<evidence type="ECO:0000256" key="1">
    <source>
        <dbReference type="SAM" id="Coils"/>
    </source>
</evidence>
<proteinExistence type="predicted"/>
<organism evidence="3 4">
    <name type="scientific">Zopfia rhizophila CBS 207.26</name>
    <dbReference type="NCBI Taxonomy" id="1314779"/>
    <lineage>
        <taxon>Eukaryota</taxon>
        <taxon>Fungi</taxon>
        <taxon>Dikarya</taxon>
        <taxon>Ascomycota</taxon>
        <taxon>Pezizomycotina</taxon>
        <taxon>Dothideomycetes</taxon>
        <taxon>Dothideomycetes incertae sedis</taxon>
        <taxon>Zopfiaceae</taxon>
        <taxon>Zopfia</taxon>
    </lineage>
</organism>
<dbReference type="EMBL" id="ML994652">
    <property type="protein sequence ID" value="KAF2181515.1"/>
    <property type="molecule type" value="Genomic_DNA"/>
</dbReference>
<feature type="domain" description="F-box" evidence="2">
    <location>
        <begin position="68"/>
        <end position="117"/>
    </location>
</feature>
<dbReference type="SUPFAM" id="SSF81383">
    <property type="entry name" value="F-box domain"/>
    <property type="match status" value="1"/>
</dbReference>
<feature type="coiled-coil region" evidence="1">
    <location>
        <begin position="4"/>
        <end position="43"/>
    </location>
</feature>
<accession>A0A6A6DRE3</accession>
<reference evidence="3" key="1">
    <citation type="journal article" date="2020" name="Stud. Mycol.">
        <title>101 Dothideomycetes genomes: a test case for predicting lifestyles and emergence of pathogens.</title>
        <authorList>
            <person name="Haridas S."/>
            <person name="Albert R."/>
            <person name="Binder M."/>
            <person name="Bloem J."/>
            <person name="Labutti K."/>
            <person name="Salamov A."/>
            <person name="Andreopoulos B."/>
            <person name="Baker S."/>
            <person name="Barry K."/>
            <person name="Bills G."/>
            <person name="Bluhm B."/>
            <person name="Cannon C."/>
            <person name="Castanera R."/>
            <person name="Culley D."/>
            <person name="Daum C."/>
            <person name="Ezra D."/>
            <person name="Gonzalez J."/>
            <person name="Henrissat B."/>
            <person name="Kuo A."/>
            <person name="Liang C."/>
            <person name="Lipzen A."/>
            <person name="Lutzoni F."/>
            <person name="Magnuson J."/>
            <person name="Mondo S."/>
            <person name="Nolan M."/>
            <person name="Ohm R."/>
            <person name="Pangilinan J."/>
            <person name="Park H.-J."/>
            <person name="Ramirez L."/>
            <person name="Alfaro M."/>
            <person name="Sun H."/>
            <person name="Tritt A."/>
            <person name="Yoshinaga Y."/>
            <person name="Zwiers L.-H."/>
            <person name="Turgeon B."/>
            <person name="Goodwin S."/>
            <person name="Spatafora J."/>
            <person name="Crous P."/>
            <person name="Grigoriev I."/>
        </authorList>
    </citation>
    <scope>NUCLEOTIDE SEQUENCE</scope>
    <source>
        <strain evidence="3">CBS 207.26</strain>
    </source>
</reference>
<keyword evidence="1" id="KW-0175">Coiled coil</keyword>
<dbReference type="Proteomes" id="UP000800200">
    <property type="component" value="Unassembled WGS sequence"/>
</dbReference>
<keyword evidence="4" id="KW-1185">Reference proteome</keyword>
<evidence type="ECO:0000313" key="4">
    <source>
        <dbReference type="Proteomes" id="UP000800200"/>
    </source>
</evidence>
<evidence type="ECO:0000259" key="2">
    <source>
        <dbReference type="PROSITE" id="PS50181"/>
    </source>
</evidence>
<dbReference type="InterPro" id="IPR001810">
    <property type="entry name" value="F-box_dom"/>
</dbReference>
<dbReference type="PROSITE" id="PS50181">
    <property type="entry name" value="FBOX"/>
    <property type="match status" value="1"/>
</dbReference>